<dbReference type="Pfam" id="PF01370">
    <property type="entry name" value="Epimerase"/>
    <property type="match status" value="1"/>
</dbReference>
<dbReference type="InterPro" id="IPR001509">
    <property type="entry name" value="Epimerase_deHydtase"/>
</dbReference>
<proteinExistence type="predicted"/>
<sequence>MIKNLLITGSTGYLGSSFINQHKNKYLFEKFSLLNQKIEDINFDRIDIILHCAALVHQKVEHSYEKYHDINVEYPVKLAKLAKQNGVKQFVFISTIAVYGEEEEKLDENNICNPITPYGKSKLEAEKELLKLIDDNFVVSIIRPPMIYGKNAPGNIDSLIKLVKKIPIIPLDKIENKRSFISIQNLCFIVDEVITQQKAGIFLVSDDESLSTSRLIELIAKNLDKKIYLIKVPFFESLLKILKPSFHKRLYGSLEVDNSITKDKLNLKNPYSVEEAIKLMIKGEYI</sequence>
<dbReference type="InterPro" id="IPR036291">
    <property type="entry name" value="NAD(P)-bd_dom_sf"/>
</dbReference>
<feature type="domain" description="NAD-dependent epimerase/dehydratase" evidence="1">
    <location>
        <begin position="6"/>
        <end position="199"/>
    </location>
</feature>
<dbReference type="AlphaFoldDB" id="A0AAE7E298"/>
<dbReference type="Proteomes" id="UP000502065">
    <property type="component" value="Chromosome"/>
</dbReference>
<protein>
    <submittedName>
        <fullName evidence="2">UDP-glucose 4-epimerase</fullName>
    </submittedName>
</protein>
<dbReference type="PANTHER" id="PTHR43245">
    <property type="entry name" value="BIFUNCTIONAL POLYMYXIN RESISTANCE PROTEIN ARNA"/>
    <property type="match status" value="1"/>
</dbReference>
<dbReference type="InterPro" id="IPR050177">
    <property type="entry name" value="Lipid_A_modif_metabolic_enz"/>
</dbReference>
<dbReference type="KEGG" id="aaqi:AAQM_2016"/>
<evidence type="ECO:0000259" key="1">
    <source>
        <dbReference type="Pfam" id="PF01370"/>
    </source>
</evidence>
<organism evidence="2 3">
    <name type="scientific">Arcobacter aquimarinus</name>
    <dbReference type="NCBI Taxonomy" id="1315211"/>
    <lineage>
        <taxon>Bacteria</taxon>
        <taxon>Pseudomonadati</taxon>
        <taxon>Campylobacterota</taxon>
        <taxon>Epsilonproteobacteria</taxon>
        <taxon>Campylobacterales</taxon>
        <taxon>Arcobacteraceae</taxon>
        <taxon>Arcobacter</taxon>
    </lineage>
</organism>
<dbReference type="EMBL" id="CP030944">
    <property type="protein sequence ID" value="QKE26737.1"/>
    <property type="molecule type" value="Genomic_DNA"/>
</dbReference>
<evidence type="ECO:0000313" key="3">
    <source>
        <dbReference type="Proteomes" id="UP000502065"/>
    </source>
</evidence>
<dbReference type="Gene3D" id="3.40.50.720">
    <property type="entry name" value="NAD(P)-binding Rossmann-like Domain"/>
    <property type="match status" value="1"/>
</dbReference>
<name>A0AAE7E298_9BACT</name>
<dbReference type="RefSeq" id="WP_129095734.1">
    <property type="nucleotide sequence ID" value="NZ_CBCSAE010000012.1"/>
</dbReference>
<dbReference type="PANTHER" id="PTHR43245:SF58">
    <property type="entry name" value="BLL5923 PROTEIN"/>
    <property type="match status" value="1"/>
</dbReference>
<reference evidence="2 3" key="1">
    <citation type="submission" date="2018-07" db="EMBL/GenBank/DDBJ databases">
        <title>Identification of phenol metabolism pathways in Arcobacter.</title>
        <authorList>
            <person name="Miller W.G."/>
            <person name="Yee E."/>
            <person name="Bono J.L."/>
        </authorList>
    </citation>
    <scope>NUCLEOTIDE SEQUENCE [LARGE SCALE GENOMIC DNA]</scope>
    <source>
        <strain evidence="2 3">W63</strain>
    </source>
</reference>
<keyword evidence="3" id="KW-1185">Reference proteome</keyword>
<accession>A0AAE7E298</accession>
<gene>
    <name evidence="2" type="ORF">AAQM_2016</name>
</gene>
<evidence type="ECO:0000313" key="2">
    <source>
        <dbReference type="EMBL" id="QKE26737.1"/>
    </source>
</evidence>
<dbReference type="SUPFAM" id="SSF51735">
    <property type="entry name" value="NAD(P)-binding Rossmann-fold domains"/>
    <property type="match status" value="1"/>
</dbReference>